<dbReference type="GO" id="GO:0003677">
    <property type="term" value="F:DNA binding"/>
    <property type="evidence" value="ECO:0007669"/>
    <property type="project" value="UniProtKB-KW"/>
</dbReference>
<feature type="domain" description="HTH iclR-type" evidence="4">
    <location>
        <begin position="10"/>
        <end position="73"/>
    </location>
</feature>
<dbReference type="SMART" id="SM00346">
    <property type="entry name" value="HTH_ICLR"/>
    <property type="match status" value="1"/>
</dbReference>
<dbReference type="InterPro" id="IPR036390">
    <property type="entry name" value="WH_DNA-bd_sf"/>
</dbReference>
<evidence type="ECO:0000259" key="4">
    <source>
        <dbReference type="PROSITE" id="PS51077"/>
    </source>
</evidence>
<dbReference type="PROSITE" id="PS51077">
    <property type="entry name" value="HTH_ICLR"/>
    <property type="match status" value="1"/>
</dbReference>
<dbReference type="SUPFAM" id="SSF46785">
    <property type="entry name" value="Winged helix' DNA-binding domain"/>
    <property type="match status" value="1"/>
</dbReference>
<dbReference type="PANTHER" id="PTHR30136:SF2">
    <property type="entry name" value="TRANSCRIPTIONAL REGULATOR ICLR"/>
    <property type="match status" value="1"/>
</dbReference>
<dbReference type="Pfam" id="PF09339">
    <property type="entry name" value="HTH_IclR"/>
    <property type="match status" value="1"/>
</dbReference>
<organism evidence="6 7">
    <name type="scientific">Acetobacter estunensis</name>
    <dbReference type="NCBI Taxonomy" id="104097"/>
    <lineage>
        <taxon>Bacteria</taxon>
        <taxon>Pseudomonadati</taxon>
        <taxon>Pseudomonadota</taxon>
        <taxon>Alphaproteobacteria</taxon>
        <taxon>Acetobacterales</taxon>
        <taxon>Acetobacteraceae</taxon>
        <taxon>Acetobacter</taxon>
    </lineage>
</organism>
<dbReference type="InterPro" id="IPR014757">
    <property type="entry name" value="Tscrpt_reg_IclR_C"/>
</dbReference>
<dbReference type="EMBL" id="WOTH01000014">
    <property type="protein sequence ID" value="NHO54015.1"/>
    <property type="molecule type" value="Genomic_DNA"/>
</dbReference>
<evidence type="ECO:0000256" key="1">
    <source>
        <dbReference type="ARBA" id="ARBA00023015"/>
    </source>
</evidence>
<reference evidence="6" key="1">
    <citation type="submission" date="2019-11" db="EMBL/GenBank/DDBJ databases">
        <title>Description of new Acetobacter species.</title>
        <authorList>
            <person name="Cleenwerck I."/>
            <person name="Sombolestani A.S."/>
        </authorList>
    </citation>
    <scope>NUCLEOTIDE SEQUENCE</scope>
    <source>
        <strain evidence="6">LMG 1626</strain>
    </source>
</reference>
<dbReference type="Pfam" id="PF01614">
    <property type="entry name" value="IclR_C"/>
    <property type="match status" value="1"/>
</dbReference>
<accession>A0A967B765</accession>
<dbReference type="InterPro" id="IPR036388">
    <property type="entry name" value="WH-like_DNA-bd_sf"/>
</dbReference>
<evidence type="ECO:0000256" key="2">
    <source>
        <dbReference type="ARBA" id="ARBA00023125"/>
    </source>
</evidence>
<evidence type="ECO:0000259" key="5">
    <source>
        <dbReference type="PROSITE" id="PS51078"/>
    </source>
</evidence>
<dbReference type="Proteomes" id="UP000597459">
    <property type="component" value="Unassembled WGS sequence"/>
</dbReference>
<dbReference type="Gene3D" id="1.10.10.10">
    <property type="entry name" value="Winged helix-like DNA-binding domain superfamily/Winged helix DNA-binding domain"/>
    <property type="match status" value="1"/>
</dbReference>
<dbReference type="RefSeq" id="WP_166315270.1">
    <property type="nucleotide sequence ID" value="NZ_WOTH01000014.1"/>
</dbReference>
<dbReference type="PROSITE" id="PS51078">
    <property type="entry name" value="ICLR_ED"/>
    <property type="match status" value="1"/>
</dbReference>
<dbReference type="GO" id="GO:0045892">
    <property type="term" value="P:negative regulation of DNA-templated transcription"/>
    <property type="evidence" value="ECO:0007669"/>
    <property type="project" value="TreeGrafter"/>
</dbReference>
<proteinExistence type="predicted"/>
<dbReference type="InterPro" id="IPR029016">
    <property type="entry name" value="GAF-like_dom_sf"/>
</dbReference>
<keyword evidence="2" id="KW-0238">DNA-binding</keyword>
<evidence type="ECO:0000256" key="3">
    <source>
        <dbReference type="ARBA" id="ARBA00023163"/>
    </source>
</evidence>
<evidence type="ECO:0000313" key="7">
    <source>
        <dbReference type="Proteomes" id="UP000597459"/>
    </source>
</evidence>
<protein>
    <submittedName>
        <fullName evidence="6">Helix-turn-helix domain-containing protein</fullName>
    </submittedName>
</protein>
<dbReference type="InterPro" id="IPR005471">
    <property type="entry name" value="Tscrpt_reg_IclR_N"/>
</dbReference>
<gene>
    <name evidence="6" type="ORF">GOB87_08600</name>
</gene>
<name>A0A967B765_9PROT</name>
<dbReference type="PANTHER" id="PTHR30136">
    <property type="entry name" value="HELIX-TURN-HELIX TRANSCRIPTIONAL REGULATOR, ICLR FAMILY"/>
    <property type="match status" value="1"/>
</dbReference>
<keyword evidence="3" id="KW-0804">Transcription</keyword>
<dbReference type="AlphaFoldDB" id="A0A967B765"/>
<feature type="domain" description="IclR-ED" evidence="5">
    <location>
        <begin position="74"/>
        <end position="261"/>
    </location>
</feature>
<keyword evidence="7" id="KW-1185">Reference proteome</keyword>
<dbReference type="SUPFAM" id="SSF55781">
    <property type="entry name" value="GAF domain-like"/>
    <property type="match status" value="1"/>
</dbReference>
<evidence type="ECO:0000313" key="6">
    <source>
        <dbReference type="EMBL" id="NHO54015.1"/>
    </source>
</evidence>
<keyword evidence="1" id="KW-0805">Transcription regulation</keyword>
<comment type="caution">
    <text evidence="6">The sequence shown here is derived from an EMBL/GenBank/DDBJ whole genome shotgun (WGS) entry which is preliminary data.</text>
</comment>
<dbReference type="GO" id="GO:0003700">
    <property type="term" value="F:DNA-binding transcription factor activity"/>
    <property type="evidence" value="ECO:0007669"/>
    <property type="project" value="TreeGrafter"/>
</dbReference>
<sequence length="270" mass="28869">MGGTRENESVPALRRAVRILDLVGDREVPPNAGEIARLLDLPRSSVHGLVAVMTELGLLEQTGGHGSGYRPGPRLLDWAAHVSSPRDLLGAFHHLVGACPELGNYTVSLGALDGDEVVYLASRASERGLGVHYNVGLKLPAIYTATGKIQLAAMTPSALREWISLYPLATWPAPLTARCPVTPDEVLKEIHQAAELGYALDDEQIHAGVWCFAAPVRDSRGMTVAGLGLSQPKPAHEECDPQKLARLAVSSAAELSALLGYRRRDKEVGV</sequence>
<dbReference type="InterPro" id="IPR050707">
    <property type="entry name" value="HTH_MetabolicPath_Reg"/>
</dbReference>
<dbReference type="Gene3D" id="3.30.450.40">
    <property type="match status" value="1"/>
</dbReference>